<dbReference type="PANTHER" id="PTHR11545:SF2">
    <property type="entry name" value="LARGE RIBOSOMAL SUBUNIT PROTEIN UL13M"/>
    <property type="match status" value="1"/>
</dbReference>
<dbReference type="SUPFAM" id="SSF52161">
    <property type="entry name" value="Ribosomal protein L13"/>
    <property type="match status" value="1"/>
</dbReference>
<protein>
    <recommendedName>
        <fullName evidence="4 5">Large ribosomal subunit protein uL13</fullName>
    </recommendedName>
</protein>
<evidence type="ECO:0000256" key="6">
    <source>
        <dbReference type="RuleBase" id="RU003877"/>
    </source>
</evidence>
<evidence type="ECO:0000256" key="5">
    <source>
        <dbReference type="HAMAP-Rule" id="MF_01366"/>
    </source>
</evidence>
<evidence type="ECO:0000256" key="4">
    <source>
        <dbReference type="ARBA" id="ARBA00035201"/>
    </source>
</evidence>
<dbReference type="NCBIfam" id="TIGR01066">
    <property type="entry name" value="rplM_bact"/>
    <property type="match status" value="1"/>
</dbReference>
<evidence type="ECO:0000313" key="9">
    <source>
        <dbReference type="Proteomes" id="UP000440004"/>
    </source>
</evidence>
<evidence type="ECO:0000256" key="3">
    <source>
        <dbReference type="ARBA" id="ARBA00023274"/>
    </source>
</evidence>
<dbReference type="GO" id="GO:0006412">
    <property type="term" value="P:translation"/>
    <property type="evidence" value="ECO:0007669"/>
    <property type="project" value="UniProtKB-UniRule"/>
</dbReference>
<sequence length="147" mass="16734">MNARSTVMAKGHEVERKWFVVDADGKTLGRLASEVAKILRGKHKAIYTPHVDTGDHVIIINAEKIVLTGKKLDQKTYRRHTGYPGGLREVTYRKLIEEKPEFVVHKAIKGMIPHNRLGRQMITKLKVYSGSEHPHSAQMPEVLEINY</sequence>
<gene>
    <name evidence="5 7 8" type="primary">rplM</name>
    <name evidence="8" type="ORF">GC105_04210</name>
</gene>
<evidence type="ECO:0000256" key="2">
    <source>
        <dbReference type="ARBA" id="ARBA00022980"/>
    </source>
</evidence>
<dbReference type="InterPro" id="IPR005822">
    <property type="entry name" value="Ribosomal_uL13"/>
</dbReference>
<dbReference type="GO" id="GO:0003729">
    <property type="term" value="F:mRNA binding"/>
    <property type="evidence" value="ECO:0007669"/>
    <property type="project" value="UniProtKB-ARBA"/>
</dbReference>
<dbReference type="GO" id="GO:0003735">
    <property type="term" value="F:structural constituent of ribosome"/>
    <property type="evidence" value="ECO:0007669"/>
    <property type="project" value="InterPro"/>
</dbReference>
<keyword evidence="9" id="KW-1185">Reference proteome</keyword>
<comment type="caution">
    <text evidence="8">The sequence shown here is derived from an EMBL/GenBank/DDBJ whole genome shotgun (WGS) entry which is preliminary data.</text>
</comment>
<dbReference type="InterPro" id="IPR005823">
    <property type="entry name" value="Ribosomal_uL13_bac-type"/>
</dbReference>
<dbReference type="CDD" id="cd00392">
    <property type="entry name" value="Ribosomal_L13"/>
    <property type="match status" value="1"/>
</dbReference>
<comment type="subunit">
    <text evidence="5">Part of the 50S ribosomal subunit.</text>
</comment>
<dbReference type="FunFam" id="3.90.1180.10:FF:000001">
    <property type="entry name" value="50S ribosomal protein L13"/>
    <property type="match status" value="1"/>
</dbReference>
<name>A0A6A7K6I5_9FIRM</name>
<comment type="similarity">
    <text evidence="1 5 6">Belongs to the universal ribosomal protein uL13 family.</text>
</comment>
<dbReference type="InterPro" id="IPR023563">
    <property type="entry name" value="Ribosomal_uL13_CS"/>
</dbReference>
<evidence type="ECO:0000256" key="7">
    <source>
        <dbReference type="RuleBase" id="RU003878"/>
    </source>
</evidence>
<proteinExistence type="inferred from homology"/>
<comment type="function">
    <text evidence="5 7">This protein is one of the early assembly proteins of the 50S ribosomal subunit, although it is not seen to bind rRNA by itself. It is important during the early stages of 50S assembly.</text>
</comment>
<evidence type="ECO:0000313" key="8">
    <source>
        <dbReference type="EMBL" id="MPW24992.1"/>
    </source>
</evidence>
<reference evidence="8 9" key="1">
    <citation type="submission" date="2019-10" db="EMBL/GenBank/DDBJ databases">
        <title>Alkalibaculum tamaniensis sp.nov., a new alkaliphilic acetogen, isolated on methoxylated aromatics from a mud volcano.</title>
        <authorList>
            <person name="Khomyakova M.A."/>
            <person name="Merkel A.Y."/>
            <person name="Bonch-Osmolovskaya E.A."/>
            <person name="Slobodkin A.I."/>
        </authorList>
    </citation>
    <scope>NUCLEOTIDE SEQUENCE [LARGE SCALE GENOMIC DNA]</scope>
    <source>
        <strain evidence="8 9">M08DMB</strain>
    </source>
</reference>
<dbReference type="PIRSF" id="PIRSF002181">
    <property type="entry name" value="Ribosomal_L13"/>
    <property type="match status" value="1"/>
</dbReference>
<dbReference type="GO" id="GO:0017148">
    <property type="term" value="P:negative regulation of translation"/>
    <property type="evidence" value="ECO:0007669"/>
    <property type="project" value="TreeGrafter"/>
</dbReference>
<accession>A0A6A7K6I5</accession>
<dbReference type="RefSeq" id="WP_152802045.1">
    <property type="nucleotide sequence ID" value="NZ_WHNX01000005.1"/>
</dbReference>
<dbReference type="PANTHER" id="PTHR11545">
    <property type="entry name" value="RIBOSOMAL PROTEIN L13"/>
    <property type="match status" value="1"/>
</dbReference>
<dbReference type="PROSITE" id="PS00783">
    <property type="entry name" value="RIBOSOMAL_L13"/>
    <property type="match status" value="1"/>
</dbReference>
<dbReference type="HAMAP" id="MF_01366">
    <property type="entry name" value="Ribosomal_uL13"/>
    <property type="match status" value="1"/>
</dbReference>
<dbReference type="Gene3D" id="3.90.1180.10">
    <property type="entry name" value="Ribosomal protein L13"/>
    <property type="match status" value="1"/>
</dbReference>
<keyword evidence="3 5" id="KW-0687">Ribonucleoprotein</keyword>
<dbReference type="InterPro" id="IPR036899">
    <property type="entry name" value="Ribosomal_uL13_sf"/>
</dbReference>
<dbReference type="GO" id="GO:0022625">
    <property type="term" value="C:cytosolic large ribosomal subunit"/>
    <property type="evidence" value="ECO:0007669"/>
    <property type="project" value="TreeGrafter"/>
</dbReference>
<evidence type="ECO:0000256" key="1">
    <source>
        <dbReference type="ARBA" id="ARBA00006227"/>
    </source>
</evidence>
<dbReference type="Pfam" id="PF00572">
    <property type="entry name" value="Ribosomal_L13"/>
    <property type="match status" value="1"/>
</dbReference>
<organism evidence="8 9">
    <name type="scientific">Alkalibaculum sporogenes</name>
    <dbReference type="NCBI Taxonomy" id="2655001"/>
    <lineage>
        <taxon>Bacteria</taxon>
        <taxon>Bacillati</taxon>
        <taxon>Bacillota</taxon>
        <taxon>Clostridia</taxon>
        <taxon>Eubacteriales</taxon>
        <taxon>Eubacteriaceae</taxon>
        <taxon>Alkalibaculum</taxon>
    </lineage>
</organism>
<dbReference type="AlphaFoldDB" id="A0A6A7K6I5"/>
<dbReference type="EMBL" id="WHNX01000005">
    <property type="protein sequence ID" value="MPW24992.1"/>
    <property type="molecule type" value="Genomic_DNA"/>
</dbReference>
<dbReference type="Proteomes" id="UP000440004">
    <property type="component" value="Unassembled WGS sequence"/>
</dbReference>
<keyword evidence="2 5" id="KW-0689">Ribosomal protein</keyword>